<dbReference type="PROSITE" id="PS51898">
    <property type="entry name" value="TYR_RECOMBINASE"/>
    <property type="match status" value="1"/>
</dbReference>
<dbReference type="Gene3D" id="1.10.443.10">
    <property type="entry name" value="Intergrase catalytic core"/>
    <property type="match status" value="1"/>
</dbReference>
<feature type="domain" description="Tyr recombinase" evidence="4">
    <location>
        <begin position="219"/>
        <end position="397"/>
    </location>
</feature>
<organism evidence="5 6">
    <name type="scientific">Mariniflexile aquimaris</name>
    <dbReference type="NCBI Taxonomy" id="881009"/>
    <lineage>
        <taxon>Bacteria</taxon>
        <taxon>Pseudomonadati</taxon>
        <taxon>Bacteroidota</taxon>
        <taxon>Flavobacteriia</taxon>
        <taxon>Flavobacteriales</taxon>
        <taxon>Flavobacteriaceae</taxon>
        <taxon>Mariniflexile</taxon>
    </lineage>
</organism>
<dbReference type="InterPro" id="IPR050090">
    <property type="entry name" value="Tyrosine_recombinase_XerCD"/>
</dbReference>
<name>A0ABW3BWG0_9FLAO</name>
<dbReference type="Proteomes" id="UP001597011">
    <property type="component" value="Unassembled WGS sequence"/>
</dbReference>
<dbReference type="Pfam" id="PF13102">
    <property type="entry name" value="Phage_int_SAM_5"/>
    <property type="match status" value="1"/>
</dbReference>
<dbReference type="SUPFAM" id="SSF56349">
    <property type="entry name" value="DNA breaking-rejoining enzymes"/>
    <property type="match status" value="1"/>
</dbReference>
<evidence type="ECO:0000313" key="5">
    <source>
        <dbReference type="EMBL" id="MFD0837421.1"/>
    </source>
</evidence>
<dbReference type="InterPro" id="IPR035386">
    <property type="entry name" value="Arm-DNA-bind_5"/>
</dbReference>
<evidence type="ECO:0000256" key="3">
    <source>
        <dbReference type="ARBA" id="ARBA00023172"/>
    </source>
</evidence>
<dbReference type="Pfam" id="PF17293">
    <property type="entry name" value="Arm-DNA-bind_5"/>
    <property type="match status" value="1"/>
</dbReference>
<dbReference type="CDD" id="cd01185">
    <property type="entry name" value="INTN1_C_like"/>
    <property type="match status" value="1"/>
</dbReference>
<evidence type="ECO:0000256" key="2">
    <source>
        <dbReference type="ARBA" id="ARBA00023125"/>
    </source>
</evidence>
<gene>
    <name evidence="5" type="ORF">ACFQ0I_16700</name>
</gene>
<protein>
    <submittedName>
        <fullName evidence="5">Site-specific integrase</fullName>
    </submittedName>
</protein>
<sequence length="406" mass="47232">MNDRFSLLFFPKGNSISKDGKVSIYLRITVNGQRSELSIQRKIDPAKWNSVAGRMNGNNEQAIGINRYINAISVKIYKIQEKFLIEGKPFTSLMIKNTFLNKNSERKTLITIFNEHNNQIEKLVGKNYSSGCFKRYERTCKHLKCYIQKEYHLNDIFVQDVDLKFINGFEYFLKIELTANQNTITKYLTNFKKIIRIAYANDWITKDPFFRWKANWKTVEREFLSEWEVQKIIEKDVNISRLELVRDIFIFSCFTGLAYADVKKLSSNDIVIGMDGERWIKTKRTKTDTRSNIPILPIADAIIDKYSSHPDIMNSKFLIPVLSNQKMNAYLKEIADVCGITKNLTFHLARHTFATSITLSNGVPIESVSKMLGHKSLKTTQHYAKILDKKVSDDMKALRKRLKFNQ</sequence>
<dbReference type="PANTHER" id="PTHR30349:SF64">
    <property type="entry name" value="PROPHAGE INTEGRASE INTD-RELATED"/>
    <property type="match status" value="1"/>
</dbReference>
<dbReference type="PANTHER" id="PTHR30349">
    <property type="entry name" value="PHAGE INTEGRASE-RELATED"/>
    <property type="match status" value="1"/>
</dbReference>
<evidence type="ECO:0000313" key="6">
    <source>
        <dbReference type="Proteomes" id="UP001597011"/>
    </source>
</evidence>
<dbReference type="InterPro" id="IPR010998">
    <property type="entry name" value="Integrase_recombinase_N"/>
</dbReference>
<proteinExistence type="inferred from homology"/>
<comment type="similarity">
    <text evidence="1">Belongs to the 'phage' integrase family.</text>
</comment>
<evidence type="ECO:0000256" key="1">
    <source>
        <dbReference type="ARBA" id="ARBA00008857"/>
    </source>
</evidence>
<comment type="caution">
    <text evidence="5">The sequence shown here is derived from an EMBL/GenBank/DDBJ whole genome shotgun (WGS) entry which is preliminary data.</text>
</comment>
<accession>A0ABW3BWG0</accession>
<dbReference type="InterPro" id="IPR025269">
    <property type="entry name" value="SAM-like_dom"/>
</dbReference>
<reference evidence="6" key="1">
    <citation type="journal article" date="2019" name="Int. J. Syst. Evol. Microbiol.">
        <title>The Global Catalogue of Microorganisms (GCM) 10K type strain sequencing project: providing services to taxonomists for standard genome sequencing and annotation.</title>
        <authorList>
            <consortium name="The Broad Institute Genomics Platform"/>
            <consortium name="The Broad Institute Genome Sequencing Center for Infectious Disease"/>
            <person name="Wu L."/>
            <person name="Ma J."/>
        </authorList>
    </citation>
    <scope>NUCLEOTIDE SEQUENCE [LARGE SCALE GENOMIC DNA]</scope>
    <source>
        <strain evidence="6">CCUG 60529</strain>
    </source>
</reference>
<dbReference type="RefSeq" id="WP_379944120.1">
    <property type="nucleotide sequence ID" value="NZ_JBHTIB010000037.1"/>
</dbReference>
<evidence type="ECO:0000259" key="4">
    <source>
        <dbReference type="PROSITE" id="PS51898"/>
    </source>
</evidence>
<dbReference type="InterPro" id="IPR002104">
    <property type="entry name" value="Integrase_catalytic"/>
</dbReference>
<dbReference type="Pfam" id="PF00589">
    <property type="entry name" value="Phage_integrase"/>
    <property type="match status" value="1"/>
</dbReference>
<keyword evidence="2" id="KW-0238">DNA-binding</keyword>
<dbReference type="InterPro" id="IPR011010">
    <property type="entry name" value="DNA_brk_join_enz"/>
</dbReference>
<keyword evidence="6" id="KW-1185">Reference proteome</keyword>
<dbReference type="Gene3D" id="1.10.150.130">
    <property type="match status" value="1"/>
</dbReference>
<keyword evidence="3" id="KW-0233">DNA recombination</keyword>
<dbReference type="EMBL" id="JBHTIB010000037">
    <property type="protein sequence ID" value="MFD0837421.1"/>
    <property type="molecule type" value="Genomic_DNA"/>
</dbReference>
<dbReference type="InterPro" id="IPR013762">
    <property type="entry name" value="Integrase-like_cat_sf"/>
</dbReference>